<comment type="caution">
    <text evidence="8">The sequence shown here is derived from an EMBL/GenBank/DDBJ whole genome shotgun (WGS) entry which is preliminary data.</text>
</comment>
<evidence type="ECO:0000256" key="3">
    <source>
        <dbReference type="ARBA" id="ARBA00022737"/>
    </source>
</evidence>
<dbReference type="Gene3D" id="3.30.70.330">
    <property type="match status" value="1"/>
</dbReference>
<dbReference type="AlphaFoldDB" id="A0A9P5P473"/>
<dbReference type="SUPFAM" id="SSF54928">
    <property type="entry name" value="RNA-binding domain, RBD"/>
    <property type="match status" value="1"/>
</dbReference>
<dbReference type="InterPro" id="IPR000504">
    <property type="entry name" value="RRM_dom"/>
</dbReference>
<evidence type="ECO:0000259" key="7">
    <source>
        <dbReference type="PROSITE" id="PS50102"/>
    </source>
</evidence>
<evidence type="ECO:0000256" key="6">
    <source>
        <dbReference type="PROSITE-ProRule" id="PRU00176"/>
    </source>
</evidence>
<keyword evidence="3" id="KW-0677">Repeat</keyword>
<reference evidence="8" key="1">
    <citation type="submission" date="2020-11" db="EMBL/GenBank/DDBJ databases">
        <authorList>
            <consortium name="DOE Joint Genome Institute"/>
            <person name="Ahrendt S."/>
            <person name="Riley R."/>
            <person name="Andreopoulos W."/>
            <person name="LaButti K."/>
            <person name="Pangilinan J."/>
            <person name="Ruiz-duenas F.J."/>
            <person name="Barrasa J.M."/>
            <person name="Sanchez-Garcia M."/>
            <person name="Camarero S."/>
            <person name="Miyauchi S."/>
            <person name="Serrano A."/>
            <person name="Linde D."/>
            <person name="Babiker R."/>
            <person name="Drula E."/>
            <person name="Ayuso-Fernandez I."/>
            <person name="Pacheco R."/>
            <person name="Padilla G."/>
            <person name="Ferreira P."/>
            <person name="Barriuso J."/>
            <person name="Kellner H."/>
            <person name="Castanera R."/>
            <person name="Alfaro M."/>
            <person name="Ramirez L."/>
            <person name="Pisabarro A.G."/>
            <person name="Kuo A."/>
            <person name="Tritt A."/>
            <person name="Lipzen A."/>
            <person name="He G."/>
            <person name="Yan M."/>
            <person name="Ng V."/>
            <person name="Cullen D."/>
            <person name="Martin F."/>
            <person name="Rosso M.-N."/>
            <person name="Henrissat B."/>
            <person name="Hibbett D."/>
            <person name="Martinez A.T."/>
            <person name="Grigoriev I.V."/>
        </authorList>
    </citation>
    <scope>NUCLEOTIDE SEQUENCE</scope>
    <source>
        <strain evidence="8">AH 44721</strain>
    </source>
</reference>
<dbReference type="GO" id="GO:0005737">
    <property type="term" value="C:cytoplasm"/>
    <property type="evidence" value="ECO:0007669"/>
    <property type="project" value="TreeGrafter"/>
</dbReference>
<keyword evidence="5" id="KW-0539">Nucleus</keyword>
<dbReference type="SMART" id="SM00360">
    <property type="entry name" value="RRM"/>
    <property type="match status" value="1"/>
</dbReference>
<proteinExistence type="predicted"/>
<dbReference type="InterPro" id="IPR050374">
    <property type="entry name" value="RRT5_SRSF_SR"/>
</dbReference>
<evidence type="ECO:0000313" key="9">
    <source>
        <dbReference type="Proteomes" id="UP000724874"/>
    </source>
</evidence>
<evidence type="ECO:0000256" key="4">
    <source>
        <dbReference type="ARBA" id="ARBA00022884"/>
    </source>
</evidence>
<keyword evidence="4 6" id="KW-0694">RNA-binding</keyword>
<dbReference type="InterPro" id="IPR012677">
    <property type="entry name" value="Nucleotide-bd_a/b_plait_sf"/>
</dbReference>
<dbReference type="EMBL" id="JADNYJ010000001">
    <property type="protein sequence ID" value="KAF8913809.1"/>
    <property type="molecule type" value="Genomic_DNA"/>
</dbReference>
<evidence type="ECO:0000313" key="8">
    <source>
        <dbReference type="EMBL" id="KAF8913809.1"/>
    </source>
</evidence>
<feature type="domain" description="RRM" evidence="7">
    <location>
        <begin position="11"/>
        <end position="81"/>
    </location>
</feature>
<dbReference type="Proteomes" id="UP000724874">
    <property type="component" value="Unassembled WGS sequence"/>
</dbReference>
<evidence type="ECO:0000256" key="1">
    <source>
        <dbReference type="ARBA" id="ARBA00004123"/>
    </source>
</evidence>
<dbReference type="GO" id="GO:0005634">
    <property type="term" value="C:nucleus"/>
    <property type="evidence" value="ECO:0007669"/>
    <property type="project" value="UniProtKB-SubCell"/>
</dbReference>
<dbReference type="GO" id="GO:0006397">
    <property type="term" value="P:mRNA processing"/>
    <property type="evidence" value="ECO:0007669"/>
    <property type="project" value="UniProtKB-KW"/>
</dbReference>
<dbReference type="InterPro" id="IPR035979">
    <property type="entry name" value="RBD_domain_sf"/>
</dbReference>
<name>A0A9P5P473_GYMJU</name>
<dbReference type="PROSITE" id="PS50102">
    <property type="entry name" value="RRM"/>
    <property type="match status" value="1"/>
</dbReference>
<dbReference type="PANTHER" id="PTHR23003">
    <property type="entry name" value="RNA RECOGNITION MOTIF RRM DOMAIN CONTAINING PROTEIN"/>
    <property type="match status" value="1"/>
</dbReference>
<keyword evidence="2" id="KW-0507">mRNA processing</keyword>
<dbReference type="CDD" id="cd00590">
    <property type="entry name" value="RRM_SF"/>
    <property type="match status" value="1"/>
</dbReference>
<keyword evidence="9" id="KW-1185">Reference proteome</keyword>
<evidence type="ECO:0000256" key="5">
    <source>
        <dbReference type="ARBA" id="ARBA00023242"/>
    </source>
</evidence>
<evidence type="ECO:0000256" key="2">
    <source>
        <dbReference type="ARBA" id="ARBA00022664"/>
    </source>
</evidence>
<protein>
    <recommendedName>
        <fullName evidence="7">RRM domain-containing protein</fullName>
    </recommendedName>
</protein>
<comment type="subcellular location">
    <subcellularLocation>
        <location evidence="1">Nucleus</location>
    </subcellularLocation>
</comment>
<dbReference type="PANTHER" id="PTHR23003:SF62">
    <property type="entry name" value="SERINE_ARGININE (SR)-TYPE SHUTTLING MRNA BINDING PROTEIN NPL3"/>
    <property type="match status" value="1"/>
</dbReference>
<gene>
    <name evidence="8" type="ORF">CPB84DRAFT_10910</name>
</gene>
<organism evidence="8 9">
    <name type="scientific">Gymnopilus junonius</name>
    <name type="common">Spectacular rustgill mushroom</name>
    <name type="synonym">Gymnopilus spectabilis subsp. junonius</name>
    <dbReference type="NCBI Taxonomy" id="109634"/>
    <lineage>
        <taxon>Eukaryota</taxon>
        <taxon>Fungi</taxon>
        <taxon>Dikarya</taxon>
        <taxon>Basidiomycota</taxon>
        <taxon>Agaricomycotina</taxon>
        <taxon>Agaricomycetes</taxon>
        <taxon>Agaricomycetidae</taxon>
        <taxon>Agaricales</taxon>
        <taxon>Agaricineae</taxon>
        <taxon>Hymenogastraceae</taxon>
        <taxon>Gymnopilus</taxon>
    </lineage>
</organism>
<sequence length="178" mass="20011">MPSLPSMRTSKRLYIKGLAGEITEEDLLKYLSCYGKISEVKLLRSYSFVQFESEKDAEAVMQTFSHQPLLGKNVVVEFAHPLRKDMPSLSSSDSSLYYTPPVNAFAYAHNSRSQSSSPRSASKVRHPVLVLGIPNGIRWQELKDFGRLSGRLVAYCDLDKTHRGRGFVMFSGPVYIKS</sequence>
<dbReference type="Pfam" id="PF00076">
    <property type="entry name" value="RRM_1"/>
    <property type="match status" value="1"/>
</dbReference>
<dbReference type="OrthoDB" id="1099063at2759"/>
<accession>A0A9P5P473</accession>
<dbReference type="GO" id="GO:0003729">
    <property type="term" value="F:mRNA binding"/>
    <property type="evidence" value="ECO:0007669"/>
    <property type="project" value="TreeGrafter"/>
</dbReference>